<evidence type="ECO:0000256" key="1">
    <source>
        <dbReference type="SAM" id="MobiDB-lite"/>
    </source>
</evidence>
<accession>A0ABM0UE54</accession>
<dbReference type="GeneID" id="104723205"/>
<sequence>MAKLEPVYADCLMDSRKRKGCNGVPLPYLIRPRRVLPPFDTFDFYNEYSSDDEGDSAMEEADKGHSDDEYVIVDNVVEALPNAKIEKAAVLQMMELCKDAVDGDGSESEDAGYKSDKSDSWVVV</sequence>
<reference evidence="3" key="2">
    <citation type="submission" date="2025-08" db="UniProtKB">
        <authorList>
            <consortium name="RefSeq"/>
        </authorList>
    </citation>
    <scope>IDENTIFICATION</scope>
    <source>
        <tissue evidence="3">Leaf</tissue>
    </source>
</reference>
<gene>
    <name evidence="3" type="primary">LOC104723205</name>
</gene>
<dbReference type="Proteomes" id="UP000694864">
    <property type="component" value="Chromosome 11"/>
</dbReference>
<dbReference type="RefSeq" id="XP_010439838.1">
    <property type="nucleotide sequence ID" value="XM_010441536.2"/>
</dbReference>
<name>A0ABM0UE54_CAMSA</name>
<feature type="region of interest" description="Disordered" evidence="1">
    <location>
        <begin position="101"/>
        <end position="124"/>
    </location>
</feature>
<reference evidence="2" key="1">
    <citation type="journal article" date="2014" name="Nat. Commun.">
        <title>The emerging biofuel crop Camelina sativa retains a highly undifferentiated hexaploid genome structure.</title>
        <authorList>
            <person name="Kagale S."/>
            <person name="Koh C."/>
            <person name="Nixon J."/>
            <person name="Bollina V."/>
            <person name="Clarke W.E."/>
            <person name="Tuteja R."/>
            <person name="Spillane C."/>
            <person name="Robinson S.J."/>
            <person name="Links M.G."/>
            <person name="Clarke C."/>
            <person name="Higgins E.E."/>
            <person name="Huebert T."/>
            <person name="Sharpe A.G."/>
            <person name="Parkin I.A."/>
        </authorList>
    </citation>
    <scope>NUCLEOTIDE SEQUENCE [LARGE SCALE GENOMIC DNA]</scope>
    <source>
        <strain evidence="2">cv. DH55</strain>
    </source>
</reference>
<feature type="compositionally biased region" description="Basic and acidic residues" evidence="1">
    <location>
        <begin position="111"/>
        <end position="124"/>
    </location>
</feature>
<protein>
    <submittedName>
        <fullName evidence="3">Uncharacterized protein LOC104723205</fullName>
    </submittedName>
</protein>
<keyword evidence="2" id="KW-1185">Reference proteome</keyword>
<evidence type="ECO:0000313" key="3">
    <source>
        <dbReference type="RefSeq" id="XP_010439838.1"/>
    </source>
</evidence>
<proteinExistence type="predicted"/>
<evidence type="ECO:0000313" key="2">
    <source>
        <dbReference type="Proteomes" id="UP000694864"/>
    </source>
</evidence>
<organism evidence="2 3">
    <name type="scientific">Camelina sativa</name>
    <name type="common">False flax</name>
    <name type="synonym">Myagrum sativum</name>
    <dbReference type="NCBI Taxonomy" id="90675"/>
    <lineage>
        <taxon>Eukaryota</taxon>
        <taxon>Viridiplantae</taxon>
        <taxon>Streptophyta</taxon>
        <taxon>Embryophyta</taxon>
        <taxon>Tracheophyta</taxon>
        <taxon>Spermatophyta</taxon>
        <taxon>Magnoliopsida</taxon>
        <taxon>eudicotyledons</taxon>
        <taxon>Gunneridae</taxon>
        <taxon>Pentapetalae</taxon>
        <taxon>rosids</taxon>
        <taxon>malvids</taxon>
        <taxon>Brassicales</taxon>
        <taxon>Brassicaceae</taxon>
        <taxon>Camelineae</taxon>
        <taxon>Camelina</taxon>
    </lineage>
</organism>